<dbReference type="SUPFAM" id="SSF90123">
    <property type="entry name" value="ABC transporter transmembrane region"/>
    <property type="match status" value="1"/>
</dbReference>
<name>A0A168RDK8_9BACT</name>
<keyword evidence="14" id="KW-1185">Reference proteome</keyword>
<dbReference type="Gene3D" id="3.40.50.300">
    <property type="entry name" value="P-loop containing nucleotide triphosphate hydrolases"/>
    <property type="match status" value="1"/>
</dbReference>
<evidence type="ECO:0000256" key="6">
    <source>
        <dbReference type="ARBA" id="ARBA00022741"/>
    </source>
</evidence>
<dbReference type="EMBL" id="LVLH01000035">
    <property type="protein sequence ID" value="OAB48872.1"/>
    <property type="molecule type" value="Genomic_DNA"/>
</dbReference>
<dbReference type="InterPro" id="IPR036640">
    <property type="entry name" value="ABC1_TM_sf"/>
</dbReference>
<evidence type="ECO:0000256" key="9">
    <source>
        <dbReference type="ARBA" id="ARBA00023136"/>
    </source>
</evidence>
<keyword evidence="5 10" id="KW-0812">Transmembrane</keyword>
<dbReference type="PROSITE" id="PS00211">
    <property type="entry name" value="ABC_TRANSPORTER_1"/>
    <property type="match status" value="1"/>
</dbReference>
<evidence type="ECO:0000313" key="13">
    <source>
        <dbReference type="EMBL" id="OAB48872.1"/>
    </source>
</evidence>
<dbReference type="Proteomes" id="UP000076983">
    <property type="component" value="Unassembled WGS sequence"/>
</dbReference>
<dbReference type="FunFam" id="3.40.50.300:FF:000854">
    <property type="entry name" value="Multidrug ABC transporter ATP-binding protein"/>
    <property type="match status" value="1"/>
</dbReference>
<comment type="similarity">
    <text evidence="2">Belongs to the ABC transporter superfamily.</text>
</comment>
<sequence length="591" mass="67796">MFKLFKLLSKKVKWFAFITICLSIVQPFLAMLIPSITKQIIYSVANKELFDIQILFWTLHTQSTNQSILYLILITISTALLLMLVAYFSSFFALRVAIYGSKELREILFKHLLTFSRANYDKLTSGTILSRFSNDMRKIRDGLNTIVRSLFLSPLLFIWGLVFALNTNLYLSISIFIIIPFLSIGTFLIVKKLFPLYAKENRMIDKLNDTIKEDIQGINLIKSYNLENVRQNIFEQKNNEAKLIALTNNKISSFAWPIMDFISLMGNAFLFIVIAFLVQILNDQNISKLVGDIYQFSTYLTMTANSIFFMMFTLNNLFRSSTSSRRYWDLLNTKSEIPLVTEPIFIKSNSITFKNVSFKYPLAQKNSLENISFHIKPNEKIGIIGKTGSGKTTLFRLIAREYLIENNNGIIEIGSIPIEKINSDNLYKNVVPIFQKPLLFSGTIKENLTFSNSQNDYEEALFYADADFVYEKNETYDFQLSAKASNLSGGQKQRLSIAQAIIKKPKILLIDDSTSALDNKTDLKVRENIFNNFQDSTILIIAQRINSIKNCDRIMVLDDGKISDFNTHENLLKSNLIYQEIFNSQIGENNG</sequence>
<keyword evidence="6" id="KW-0547">Nucleotide-binding</keyword>
<protein>
    <submittedName>
        <fullName evidence="13">ABC transporter, ATP-binding/permease protein</fullName>
    </submittedName>
</protein>
<dbReference type="AlphaFoldDB" id="A0A168RDK8"/>
<keyword evidence="3" id="KW-0813">Transport</keyword>
<evidence type="ECO:0000256" key="4">
    <source>
        <dbReference type="ARBA" id="ARBA00022475"/>
    </source>
</evidence>
<feature type="transmembrane region" description="Helical" evidence="10">
    <location>
        <begin position="261"/>
        <end position="281"/>
    </location>
</feature>
<dbReference type="InterPro" id="IPR027417">
    <property type="entry name" value="P-loop_NTPase"/>
</dbReference>
<evidence type="ECO:0000256" key="5">
    <source>
        <dbReference type="ARBA" id="ARBA00022692"/>
    </source>
</evidence>
<dbReference type="CDD" id="cd03228">
    <property type="entry name" value="ABCC_MRP_Like"/>
    <property type="match status" value="1"/>
</dbReference>
<dbReference type="GO" id="GO:0016887">
    <property type="term" value="F:ATP hydrolysis activity"/>
    <property type="evidence" value="ECO:0007669"/>
    <property type="project" value="InterPro"/>
</dbReference>
<accession>A0A168RDK8</accession>
<feature type="transmembrane region" description="Helical" evidence="10">
    <location>
        <begin position="12"/>
        <end position="33"/>
    </location>
</feature>
<dbReference type="GO" id="GO:0005886">
    <property type="term" value="C:plasma membrane"/>
    <property type="evidence" value="ECO:0007669"/>
    <property type="project" value="UniProtKB-SubCell"/>
</dbReference>
<evidence type="ECO:0000256" key="10">
    <source>
        <dbReference type="SAM" id="Phobius"/>
    </source>
</evidence>
<evidence type="ECO:0000256" key="3">
    <source>
        <dbReference type="ARBA" id="ARBA00022448"/>
    </source>
</evidence>
<dbReference type="SMART" id="SM00382">
    <property type="entry name" value="AAA"/>
    <property type="match status" value="1"/>
</dbReference>
<reference evidence="13 14" key="1">
    <citation type="submission" date="2016-03" db="EMBL/GenBank/DDBJ databases">
        <title>Genome sequence of Mycoplasma gallinarum strain Mgn_IPT.</title>
        <authorList>
            <person name="Yacoub E."/>
            <person name="Sirand-Pugnet P."/>
            <person name="Barre A."/>
            <person name="Maurier F."/>
            <person name="Blanchard A."/>
            <person name="Ben Abdelmoumen B.M."/>
        </authorList>
    </citation>
    <scope>NUCLEOTIDE SEQUENCE [LARGE SCALE GENOMIC DNA]</scope>
    <source>
        <strain evidence="13 14">Mgn_IPT</strain>
    </source>
</reference>
<dbReference type="PROSITE" id="PS50893">
    <property type="entry name" value="ABC_TRANSPORTER_2"/>
    <property type="match status" value="1"/>
</dbReference>
<evidence type="ECO:0000256" key="2">
    <source>
        <dbReference type="ARBA" id="ARBA00005417"/>
    </source>
</evidence>
<dbReference type="OrthoDB" id="383768at2"/>
<dbReference type="STRING" id="29557.MGALLINA_04430"/>
<dbReference type="PANTHER" id="PTHR43394">
    <property type="entry name" value="ATP-DEPENDENT PERMEASE MDL1, MITOCHONDRIAL"/>
    <property type="match status" value="1"/>
</dbReference>
<proteinExistence type="inferred from homology"/>
<keyword evidence="7 13" id="KW-0067">ATP-binding</keyword>
<evidence type="ECO:0000313" key="14">
    <source>
        <dbReference type="Proteomes" id="UP000076983"/>
    </source>
</evidence>
<dbReference type="PATRIC" id="fig|29557.3.peg.435"/>
<dbReference type="Pfam" id="PF00005">
    <property type="entry name" value="ABC_tran"/>
    <property type="match status" value="1"/>
</dbReference>
<keyword evidence="4" id="KW-1003">Cell membrane</keyword>
<feature type="domain" description="ABC transporter" evidence="11">
    <location>
        <begin position="351"/>
        <end position="584"/>
    </location>
</feature>
<feature type="transmembrane region" description="Helical" evidence="10">
    <location>
        <begin position="146"/>
        <end position="165"/>
    </location>
</feature>
<comment type="caution">
    <text evidence="13">The sequence shown here is derived from an EMBL/GenBank/DDBJ whole genome shotgun (WGS) entry which is preliminary data.</text>
</comment>
<dbReference type="InterPro" id="IPR003593">
    <property type="entry name" value="AAA+_ATPase"/>
</dbReference>
<dbReference type="SUPFAM" id="SSF52540">
    <property type="entry name" value="P-loop containing nucleoside triphosphate hydrolases"/>
    <property type="match status" value="1"/>
</dbReference>
<dbReference type="Gene3D" id="1.20.1560.10">
    <property type="entry name" value="ABC transporter type 1, transmembrane domain"/>
    <property type="match status" value="1"/>
</dbReference>
<comment type="subcellular location">
    <subcellularLocation>
        <location evidence="1">Cell membrane</location>
        <topology evidence="1">Multi-pass membrane protein</topology>
    </subcellularLocation>
</comment>
<feature type="transmembrane region" description="Helical" evidence="10">
    <location>
        <begin position="293"/>
        <end position="318"/>
    </location>
</feature>
<gene>
    <name evidence="13" type="ORF">MGALLINA_04430</name>
</gene>
<dbReference type="GO" id="GO:0005524">
    <property type="term" value="F:ATP binding"/>
    <property type="evidence" value="ECO:0007669"/>
    <property type="project" value="UniProtKB-KW"/>
</dbReference>
<dbReference type="InterPro" id="IPR039421">
    <property type="entry name" value="Type_1_exporter"/>
</dbReference>
<evidence type="ECO:0000256" key="7">
    <source>
        <dbReference type="ARBA" id="ARBA00022840"/>
    </source>
</evidence>
<dbReference type="PROSITE" id="PS50929">
    <property type="entry name" value="ABC_TM1F"/>
    <property type="match status" value="1"/>
</dbReference>
<evidence type="ECO:0000256" key="8">
    <source>
        <dbReference type="ARBA" id="ARBA00022989"/>
    </source>
</evidence>
<organism evidence="13 14">
    <name type="scientific">Mycoplasmopsis gallinarum</name>
    <dbReference type="NCBI Taxonomy" id="29557"/>
    <lineage>
        <taxon>Bacteria</taxon>
        <taxon>Bacillati</taxon>
        <taxon>Mycoplasmatota</taxon>
        <taxon>Mycoplasmoidales</taxon>
        <taxon>Metamycoplasmataceae</taxon>
        <taxon>Mycoplasmopsis</taxon>
    </lineage>
</organism>
<evidence type="ECO:0000256" key="1">
    <source>
        <dbReference type="ARBA" id="ARBA00004651"/>
    </source>
</evidence>
<dbReference type="GO" id="GO:0015421">
    <property type="term" value="F:ABC-type oligopeptide transporter activity"/>
    <property type="evidence" value="ECO:0007669"/>
    <property type="project" value="TreeGrafter"/>
</dbReference>
<keyword evidence="9 10" id="KW-0472">Membrane</keyword>
<dbReference type="InterPro" id="IPR011527">
    <property type="entry name" value="ABC1_TM_dom"/>
</dbReference>
<dbReference type="InterPro" id="IPR003439">
    <property type="entry name" value="ABC_transporter-like_ATP-bd"/>
</dbReference>
<dbReference type="RefSeq" id="WP_063626221.1">
    <property type="nucleotide sequence ID" value="NZ_LVLH01000035.1"/>
</dbReference>
<feature type="transmembrane region" description="Helical" evidence="10">
    <location>
        <begin position="171"/>
        <end position="190"/>
    </location>
</feature>
<feature type="transmembrane region" description="Helical" evidence="10">
    <location>
        <begin position="68"/>
        <end position="94"/>
    </location>
</feature>
<feature type="domain" description="ABC transmembrane type-1" evidence="12">
    <location>
        <begin position="17"/>
        <end position="319"/>
    </location>
</feature>
<keyword evidence="8 10" id="KW-1133">Transmembrane helix</keyword>
<evidence type="ECO:0000259" key="11">
    <source>
        <dbReference type="PROSITE" id="PS50893"/>
    </source>
</evidence>
<evidence type="ECO:0000259" key="12">
    <source>
        <dbReference type="PROSITE" id="PS50929"/>
    </source>
</evidence>
<dbReference type="PANTHER" id="PTHR43394:SF1">
    <property type="entry name" value="ATP-BINDING CASSETTE SUB-FAMILY B MEMBER 10, MITOCHONDRIAL"/>
    <property type="match status" value="1"/>
</dbReference>
<dbReference type="Pfam" id="PF00664">
    <property type="entry name" value="ABC_membrane"/>
    <property type="match status" value="1"/>
</dbReference>
<dbReference type="InterPro" id="IPR017871">
    <property type="entry name" value="ABC_transporter-like_CS"/>
</dbReference>